<dbReference type="Pfam" id="PF00534">
    <property type="entry name" value="Glycos_transf_1"/>
    <property type="match status" value="1"/>
</dbReference>
<dbReference type="AlphaFoldDB" id="A0A3E0EBJ5"/>
<dbReference type="Gene3D" id="3.40.50.2000">
    <property type="entry name" value="Glycogen Phosphorylase B"/>
    <property type="match status" value="2"/>
</dbReference>
<dbReference type="Pfam" id="PF13579">
    <property type="entry name" value="Glyco_trans_4_4"/>
    <property type="match status" value="1"/>
</dbReference>
<reference evidence="3 4" key="1">
    <citation type="submission" date="2018-08" db="EMBL/GenBank/DDBJ databases">
        <title>Genomic Encyclopedia of Archaeal and Bacterial Type Strains, Phase II (KMG-II): from individual species to whole genera.</title>
        <authorList>
            <person name="Goeker M."/>
        </authorList>
    </citation>
    <scope>NUCLEOTIDE SEQUENCE [LARGE SCALE GENOMIC DNA]</scope>
    <source>
        <strain evidence="3 4">DSM 15986</strain>
    </source>
</reference>
<evidence type="ECO:0000313" key="3">
    <source>
        <dbReference type="EMBL" id="REG94609.1"/>
    </source>
</evidence>
<protein>
    <submittedName>
        <fullName evidence="3">Glycosyltransferase involved in cell wall biosynthesis</fullName>
    </submittedName>
</protein>
<feature type="domain" description="Glycosyltransferase subfamily 4-like N-terminal" evidence="2">
    <location>
        <begin position="31"/>
        <end position="177"/>
    </location>
</feature>
<feature type="domain" description="Glycosyl transferase family 1" evidence="1">
    <location>
        <begin position="207"/>
        <end position="361"/>
    </location>
</feature>
<keyword evidence="4" id="KW-1185">Reference proteome</keyword>
<dbReference type="Proteomes" id="UP000256405">
    <property type="component" value="Unassembled WGS sequence"/>
</dbReference>
<evidence type="ECO:0000259" key="1">
    <source>
        <dbReference type="Pfam" id="PF00534"/>
    </source>
</evidence>
<evidence type="ECO:0000313" key="4">
    <source>
        <dbReference type="Proteomes" id="UP000256405"/>
    </source>
</evidence>
<gene>
    <name evidence="3" type="ORF">C8N25_101445</name>
</gene>
<evidence type="ECO:0000259" key="2">
    <source>
        <dbReference type="Pfam" id="PF13579"/>
    </source>
</evidence>
<dbReference type="CDD" id="cd03808">
    <property type="entry name" value="GT4_CapM-like"/>
    <property type="match status" value="1"/>
</dbReference>
<dbReference type="EMBL" id="QUNF01000001">
    <property type="protein sequence ID" value="REG94609.1"/>
    <property type="molecule type" value="Genomic_DNA"/>
</dbReference>
<dbReference type="InterPro" id="IPR028098">
    <property type="entry name" value="Glyco_trans_4-like_N"/>
</dbReference>
<dbReference type="GO" id="GO:0016757">
    <property type="term" value="F:glycosyltransferase activity"/>
    <property type="evidence" value="ECO:0007669"/>
    <property type="project" value="InterPro"/>
</dbReference>
<dbReference type="InterPro" id="IPR050194">
    <property type="entry name" value="Glycosyltransferase_grp1"/>
</dbReference>
<organism evidence="3 4">
    <name type="scientific">Algoriphagus antarcticus</name>
    <dbReference type="NCBI Taxonomy" id="238540"/>
    <lineage>
        <taxon>Bacteria</taxon>
        <taxon>Pseudomonadati</taxon>
        <taxon>Bacteroidota</taxon>
        <taxon>Cytophagia</taxon>
        <taxon>Cytophagales</taxon>
        <taxon>Cyclobacteriaceae</taxon>
        <taxon>Algoriphagus</taxon>
    </lineage>
</organism>
<proteinExistence type="predicted"/>
<accession>A0A3E0EBJ5</accession>
<dbReference type="SUPFAM" id="SSF53756">
    <property type="entry name" value="UDP-Glycosyltransferase/glycogen phosphorylase"/>
    <property type="match status" value="1"/>
</dbReference>
<dbReference type="PANTHER" id="PTHR45947:SF3">
    <property type="entry name" value="SULFOQUINOVOSYL TRANSFERASE SQD2"/>
    <property type="match status" value="1"/>
</dbReference>
<name>A0A3E0EBJ5_9BACT</name>
<sequence>MQKPFLMPKLIRITTVPISLKLLLAGQTKFMKEQGWDVLMVSADGRELPQVIKAEGARHEIIPFTRKITPLQDLKCLWQLYQLIKKEQPDIVHTHTPKAGLLGMIAAKFAGVKVRIHTLAGIPFMAAEGGKKGLLEKMEKLTYSYATQVWPNSNGLKNFVLENHLCPSEKLSVIGNGSSNGVDLEKFNRGVLKENHLVAATMRILPGEDDFIILSVGRLVKDKGIQELVDAFLSSKIVGKSKLVLLGSFEQDLNPLDPETIKIITDHPRIVQIDWSDHVAHYLALADVLVHPSHREGFPNVLLEAGAMEVPVICSDIIGNTDVITQQKTGLIFPVKNVEVLKEAMEFAFVKRDKMAELANNLFLEVCENYERTKIQNEIFAQYQLALKKADSSE</sequence>
<dbReference type="InterPro" id="IPR001296">
    <property type="entry name" value="Glyco_trans_1"/>
</dbReference>
<dbReference type="PANTHER" id="PTHR45947">
    <property type="entry name" value="SULFOQUINOVOSYL TRANSFERASE SQD2"/>
    <property type="match status" value="1"/>
</dbReference>
<keyword evidence="3" id="KW-0808">Transferase</keyword>
<comment type="caution">
    <text evidence="3">The sequence shown here is derived from an EMBL/GenBank/DDBJ whole genome shotgun (WGS) entry which is preliminary data.</text>
</comment>